<name>A0A830HB48_9CHLO</name>
<accession>A0A830HB48</accession>
<dbReference type="OrthoDB" id="644067at2759"/>
<sequence>MVTRQPSMNKVLSRMPSDLLQMTFAELGEAREGGDADFTGISMDELLAGWTMPTVSGGNGATTATAADAGEVAPRVAEKRLDRQDTSWKGKTLEDVWKVISDTKLERAAAAAGNTQTQKTDLTLQQVLQAFVNDPDLPSIDAPSLPPPPLGDEGAGASRPVSPIAAHVSEDARREAAKHARELRMRKRKAQVIAEAAPPEEDEATRLAKERMVKNRESAARSRAKRQQYTHELERELSKLKRENNTLKKDLVLNGKPEVPSQHKMSLRSGRSAPPALFHASLEEAKAELAALAKQSSK</sequence>
<keyword evidence="7" id="KW-1185">Reference proteome</keyword>
<dbReference type="InterPro" id="IPR046347">
    <property type="entry name" value="bZIP_sf"/>
</dbReference>
<dbReference type="GO" id="GO:0003700">
    <property type="term" value="F:DNA-binding transcription factor activity"/>
    <property type="evidence" value="ECO:0007669"/>
    <property type="project" value="InterPro"/>
</dbReference>
<dbReference type="Gene3D" id="1.20.5.170">
    <property type="match status" value="1"/>
</dbReference>
<dbReference type="PROSITE" id="PS50217">
    <property type="entry name" value="BZIP"/>
    <property type="match status" value="1"/>
</dbReference>
<keyword evidence="3" id="KW-0539">Nucleus</keyword>
<dbReference type="Pfam" id="PF00170">
    <property type="entry name" value="bZIP_1"/>
    <property type="match status" value="1"/>
</dbReference>
<evidence type="ECO:0000313" key="6">
    <source>
        <dbReference type="EMBL" id="GHP03872.1"/>
    </source>
</evidence>
<dbReference type="SMART" id="SM00338">
    <property type="entry name" value="BRLZ"/>
    <property type="match status" value="1"/>
</dbReference>
<proteinExistence type="predicted"/>
<evidence type="ECO:0000256" key="4">
    <source>
        <dbReference type="SAM" id="MobiDB-lite"/>
    </source>
</evidence>
<gene>
    <name evidence="6" type="ORF">PPROV_000262600</name>
</gene>
<evidence type="ECO:0000259" key="5">
    <source>
        <dbReference type="PROSITE" id="PS50217"/>
    </source>
</evidence>
<evidence type="ECO:0000256" key="1">
    <source>
        <dbReference type="ARBA" id="ARBA00004123"/>
    </source>
</evidence>
<evidence type="ECO:0000256" key="2">
    <source>
        <dbReference type="ARBA" id="ARBA00023125"/>
    </source>
</evidence>
<dbReference type="InterPro" id="IPR043452">
    <property type="entry name" value="BZIP46-like"/>
</dbReference>
<reference evidence="6" key="1">
    <citation type="submission" date="2020-10" db="EMBL/GenBank/DDBJ databases">
        <title>Unveiling of a novel bifunctional photoreceptor, Dualchrome1, isolated from a cosmopolitan green alga.</title>
        <authorList>
            <person name="Suzuki S."/>
            <person name="Kawachi M."/>
        </authorList>
    </citation>
    <scope>NUCLEOTIDE SEQUENCE</scope>
    <source>
        <strain evidence="6">NIES 2893</strain>
    </source>
</reference>
<feature type="compositionally biased region" description="Low complexity" evidence="4">
    <location>
        <begin position="134"/>
        <end position="143"/>
    </location>
</feature>
<dbReference type="PROSITE" id="PS00036">
    <property type="entry name" value="BZIP_BASIC"/>
    <property type="match status" value="1"/>
</dbReference>
<dbReference type="GO" id="GO:0045893">
    <property type="term" value="P:positive regulation of DNA-templated transcription"/>
    <property type="evidence" value="ECO:0007669"/>
    <property type="project" value="InterPro"/>
</dbReference>
<dbReference type="SUPFAM" id="SSF57959">
    <property type="entry name" value="Leucine zipper domain"/>
    <property type="match status" value="1"/>
</dbReference>
<dbReference type="PANTHER" id="PTHR22952">
    <property type="entry name" value="CAMP-RESPONSE ELEMENT BINDING PROTEIN-RELATED"/>
    <property type="match status" value="1"/>
</dbReference>
<keyword evidence="2" id="KW-0238">DNA-binding</keyword>
<dbReference type="GO" id="GO:0003677">
    <property type="term" value="F:DNA binding"/>
    <property type="evidence" value="ECO:0007669"/>
    <property type="project" value="UniProtKB-KW"/>
</dbReference>
<feature type="region of interest" description="Disordered" evidence="4">
    <location>
        <begin position="134"/>
        <end position="159"/>
    </location>
</feature>
<comment type="subcellular location">
    <subcellularLocation>
        <location evidence="1">Nucleus</location>
    </subcellularLocation>
</comment>
<dbReference type="Proteomes" id="UP000660262">
    <property type="component" value="Unassembled WGS sequence"/>
</dbReference>
<protein>
    <recommendedName>
        <fullName evidence="5">BZIP domain-containing protein</fullName>
    </recommendedName>
</protein>
<dbReference type="GO" id="GO:0005634">
    <property type="term" value="C:nucleus"/>
    <property type="evidence" value="ECO:0007669"/>
    <property type="project" value="UniProtKB-SubCell"/>
</dbReference>
<evidence type="ECO:0000313" key="7">
    <source>
        <dbReference type="Proteomes" id="UP000660262"/>
    </source>
</evidence>
<organism evidence="6 7">
    <name type="scientific">Pycnococcus provasolii</name>
    <dbReference type="NCBI Taxonomy" id="41880"/>
    <lineage>
        <taxon>Eukaryota</taxon>
        <taxon>Viridiplantae</taxon>
        <taxon>Chlorophyta</taxon>
        <taxon>Pseudoscourfieldiophyceae</taxon>
        <taxon>Pseudoscourfieldiales</taxon>
        <taxon>Pycnococcaceae</taxon>
        <taxon>Pycnococcus</taxon>
    </lineage>
</organism>
<dbReference type="CDD" id="cd14707">
    <property type="entry name" value="bZIP_plant_BZIP46"/>
    <property type="match status" value="1"/>
</dbReference>
<feature type="domain" description="BZIP" evidence="5">
    <location>
        <begin position="209"/>
        <end position="251"/>
    </location>
</feature>
<dbReference type="PANTHER" id="PTHR22952:SF175">
    <property type="entry name" value="PROTEIN ABSCISIC ACID-INSENSITIVE 5"/>
    <property type="match status" value="1"/>
</dbReference>
<comment type="caution">
    <text evidence="6">The sequence shown here is derived from an EMBL/GenBank/DDBJ whole genome shotgun (WGS) entry which is preliminary data.</text>
</comment>
<dbReference type="EMBL" id="BNJQ01000006">
    <property type="protein sequence ID" value="GHP03872.1"/>
    <property type="molecule type" value="Genomic_DNA"/>
</dbReference>
<evidence type="ECO:0000256" key="3">
    <source>
        <dbReference type="ARBA" id="ARBA00023242"/>
    </source>
</evidence>
<dbReference type="InterPro" id="IPR004827">
    <property type="entry name" value="bZIP"/>
</dbReference>
<dbReference type="AlphaFoldDB" id="A0A830HB48"/>